<comment type="caution">
    <text evidence="13">The sequence shown here is derived from an EMBL/GenBank/DDBJ whole genome shotgun (WGS) entry which is preliminary data.</text>
</comment>
<feature type="transmembrane region" description="Helical" evidence="10">
    <location>
        <begin position="670"/>
        <end position="697"/>
    </location>
</feature>
<comment type="similarity">
    <text evidence="2">Belongs to the CCDC22 family.</text>
</comment>
<evidence type="ECO:0000259" key="11">
    <source>
        <dbReference type="Pfam" id="PF05667"/>
    </source>
</evidence>
<feature type="compositionally biased region" description="Acidic residues" evidence="9">
    <location>
        <begin position="199"/>
        <end position="210"/>
    </location>
</feature>
<keyword evidence="6 10" id="KW-1133">Transmembrane helix</keyword>
<gene>
    <name evidence="13" type="ORF">AFUS01_LOCUS45197</name>
</gene>
<feature type="transmembrane region" description="Helical" evidence="10">
    <location>
        <begin position="970"/>
        <end position="991"/>
    </location>
</feature>
<reference evidence="13" key="1">
    <citation type="submission" date="2021-06" db="EMBL/GenBank/DDBJ databases">
        <authorList>
            <person name="Hodson N. C."/>
            <person name="Mongue J. A."/>
            <person name="Jaron S. K."/>
        </authorList>
    </citation>
    <scope>NUCLEOTIDE SEQUENCE</scope>
</reference>
<dbReference type="Pfam" id="PF05667">
    <property type="entry name" value="CCDC22_CC"/>
    <property type="match status" value="1"/>
</dbReference>
<evidence type="ECO:0000256" key="10">
    <source>
        <dbReference type="SAM" id="Phobius"/>
    </source>
</evidence>
<evidence type="ECO:0000256" key="1">
    <source>
        <dbReference type="ARBA" id="ARBA00004370"/>
    </source>
</evidence>
<dbReference type="InterPro" id="IPR048348">
    <property type="entry name" value="CCDC22_CC"/>
</dbReference>
<evidence type="ECO:0000256" key="4">
    <source>
        <dbReference type="ARBA" id="ARBA00017553"/>
    </source>
</evidence>
<feature type="domain" description="CCDC22 N-terminal" evidence="12">
    <location>
        <begin position="1"/>
        <end position="105"/>
    </location>
</feature>
<dbReference type="EMBL" id="CAJVCH010570789">
    <property type="protein sequence ID" value="CAG7835882.1"/>
    <property type="molecule type" value="Genomic_DNA"/>
</dbReference>
<dbReference type="InterPro" id="IPR048349">
    <property type="entry name" value="CCDC22_N"/>
</dbReference>
<keyword evidence="5 10" id="KW-0812">Transmembrane</keyword>
<accession>A0A8J2LSM3</accession>
<comment type="similarity">
    <text evidence="3">Belongs to the CDC50/LEM3 family.</text>
</comment>
<feature type="compositionally biased region" description="Low complexity" evidence="9">
    <location>
        <begin position="184"/>
        <end position="198"/>
    </location>
</feature>
<evidence type="ECO:0000256" key="3">
    <source>
        <dbReference type="ARBA" id="ARBA00009457"/>
    </source>
</evidence>
<dbReference type="GO" id="GO:2000060">
    <property type="term" value="P:positive regulation of ubiquitin-dependent protein catabolic process"/>
    <property type="evidence" value="ECO:0007669"/>
    <property type="project" value="TreeGrafter"/>
</dbReference>
<dbReference type="GO" id="GO:0016020">
    <property type="term" value="C:membrane"/>
    <property type="evidence" value="ECO:0007669"/>
    <property type="project" value="UniProtKB-SubCell"/>
</dbReference>
<dbReference type="PANTHER" id="PTHR15668">
    <property type="entry name" value="JM1 PROTEIN"/>
    <property type="match status" value="1"/>
</dbReference>
<sequence length="1010" mass="113794">MEEVDSILIYTLEQIGCDVNTNVAELSPLQIIKCVTRCLQLARPDMDIPAYDGATSMSGRYKVASQLAQLVTDLGYKEEIGCQSFLYPSEGDTRKLLIFMVEKLPRDIDSEVGDKIEVLLSKIAKEAESKEEDDFSSGIEVGGIRLPAAINVDALPKESMRFYASHLAELSFAKQREKFKHSTEVTSPTTPVAPPSVTDTDDDFGDPDEPEVEIVPEITKEVPVAKPRIKEKPKVAEKVIKPPIKEKPKLESTVNQEEAAAEELARNEQIRKAAEEAAEVAARTKALQENTKSKVKLAKQKDKAIHKLNQNISTLEDEVSRLRGRIEAREKDLDRQRKTHQLLSGSEDGLDKVKNAVDSQMEKLLNLANQWENHRQPLIDEIRHKRADSANKISETAKQREEIRSLKAVLKEMGQEAKEKVELYSQLMAEYEKMPKDLNRSAYTRRICEIIGNIKKQKREITKVITDTKAIQKDINTLSGRLDRTFAVADELIYKDAEKDKNVAQSYKLLVSIHSDFSRIIKTLEETGNSKRLARDLEDKVEAEKAKHFQCKLDRLQADLTQMKKENQILQATLRDPSIARANNDEYGLFKFKLVSTGSLCMPIPRTGTEHCLASPPAVTRDPHIYFKREIVEILQEDISDRSAMTETDKSKRPADSAFKQQRLAAWQPILTAGTVLPTFFVIGILFIPVGIGLLFFSDSVNEITKEYTHCIKAGTGSGTGKDEQKCSDVIANGTVTCECAPIQLEITEALKGKVYIYYALTNFYQNHRRYVKSRDDKQLLGQVGDHSAPVLPDEACNPFRFSTSQTQRKIIFPCGAIANSMFNDVILLYKDDSEIPLSGTGIAWETDKKYKFKNPSWWNEAKNNPNHPAWQTFVKPIAWKTDLWNLTDGIENEDFIVWMRTAALPNFRKLYRIVNHDAPSNIGIRDGLPPGNYTLKITYSFPVTSFQGTKSVVISTTALLGGKNPFLGISYIVVGAICLILGIVFLFIHINYGKSTWEMTHVDPRTPYN</sequence>
<evidence type="ECO:0000256" key="5">
    <source>
        <dbReference type="ARBA" id="ARBA00022692"/>
    </source>
</evidence>
<evidence type="ECO:0000313" key="14">
    <source>
        <dbReference type="Proteomes" id="UP000708208"/>
    </source>
</evidence>
<dbReference type="OrthoDB" id="10266736at2759"/>
<evidence type="ECO:0000313" key="13">
    <source>
        <dbReference type="EMBL" id="CAG7835882.1"/>
    </source>
</evidence>
<evidence type="ECO:0000256" key="2">
    <source>
        <dbReference type="ARBA" id="ARBA00006438"/>
    </source>
</evidence>
<keyword evidence="14" id="KW-1185">Reference proteome</keyword>
<name>A0A8J2LSM3_9HEXA</name>
<organism evidence="13 14">
    <name type="scientific">Allacma fusca</name>
    <dbReference type="NCBI Taxonomy" id="39272"/>
    <lineage>
        <taxon>Eukaryota</taxon>
        <taxon>Metazoa</taxon>
        <taxon>Ecdysozoa</taxon>
        <taxon>Arthropoda</taxon>
        <taxon>Hexapoda</taxon>
        <taxon>Collembola</taxon>
        <taxon>Symphypleona</taxon>
        <taxon>Sminthuridae</taxon>
        <taxon>Allacma</taxon>
    </lineage>
</organism>
<evidence type="ECO:0000259" key="12">
    <source>
        <dbReference type="Pfam" id="PF21674"/>
    </source>
</evidence>
<dbReference type="AlphaFoldDB" id="A0A8J2LSM3"/>
<dbReference type="InterPro" id="IPR005045">
    <property type="entry name" value="CDC50/LEM3_fam"/>
</dbReference>
<feature type="region of interest" description="Disordered" evidence="9">
    <location>
        <begin position="181"/>
        <end position="210"/>
    </location>
</feature>
<comment type="subcellular location">
    <subcellularLocation>
        <location evidence="1">Membrane</location>
    </subcellularLocation>
</comment>
<dbReference type="Pfam" id="PF21674">
    <property type="entry name" value="CCDC22_N"/>
    <property type="match status" value="1"/>
</dbReference>
<evidence type="ECO:0000256" key="9">
    <source>
        <dbReference type="SAM" id="MobiDB-lite"/>
    </source>
</evidence>
<keyword evidence="7 10" id="KW-0472">Membrane</keyword>
<protein>
    <recommendedName>
        <fullName evidence="4">Coiled-coil domain-containing protein 22 homolog</fullName>
    </recommendedName>
</protein>
<feature type="domain" description="CCDC22 coiled-coil" evidence="11">
    <location>
        <begin position="253"/>
        <end position="547"/>
    </location>
</feature>
<dbReference type="PANTHER" id="PTHR15668:SF4">
    <property type="entry name" value="COILED-COIL DOMAIN-CONTAINING PROTEIN 22"/>
    <property type="match status" value="1"/>
</dbReference>
<dbReference type="InterPro" id="IPR008530">
    <property type="entry name" value="CCDC22"/>
</dbReference>
<evidence type="ECO:0000256" key="8">
    <source>
        <dbReference type="SAM" id="Coils"/>
    </source>
</evidence>
<dbReference type="GO" id="GO:0097602">
    <property type="term" value="F:cullin family protein binding"/>
    <property type="evidence" value="ECO:0007669"/>
    <property type="project" value="TreeGrafter"/>
</dbReference>
<feature type="coiled-coil region" evidence="8">
    <location>
        <begin position="247"/>
        <end position="370"/>
    </location>
</feature>
<feature type="coiled-coil region" evidence="8">
    <location>
        <begin position="546"/>
        <end position="573"/>
    </location>
</feature>
<keyword evidence="8" id="KW-0175">Coiled coil</keyword>
<evidence type="ECO:0000256" key="6">
    <source>
        <dbReference type="ARBA" id="ARBA00022989"/>
    </source>
</evidence>
<dbReference type="Pfam" id="PF03381">
    <property type="entry name" value="CDC50"/>
    <property type="match status" value="1"/>
</dbReference>
<dbReference type="Proteomes" id="UP000708208">
    <property type="component" value="Unassembled WGS sequence"/>
</dbReference>
<proteinExistence type="inferred from homology"/>
<evidence type="ECO:0000256" key="7">
    <source>
        <dbReference type="ARBA" id="ARBA00023136"/>
    </source>
</evidence>